<feature type="compositionally biased region" description="Low complexity" evidence="1">
    <location>
        <begin position="50"/>
        <end position="72"/>
    </location>
</feature>
<sequence>MTFAKALLLTFGHSLSKPFLQPFLKTVHQLTLVIGGADTGSKRFSGTPKAAPHAGAAGSGAGDSARAVFQWS</sequence>
<reference evidence="2 3" key="1">
    <citation type="submission" date="2020-01" db="EMBL/GenBank/DDBJ databases">
        <title>Dynamics of blaIMP-6 dissemination in carbapenem resistant Enterobacteriacea isolated from regional surveillance in Osaka, Japan.</title>
        <authorList>
            <person name="Abe R."/>
            <person name="Akeda Y."/>
            <person name="Sugawara Y."/>
            <person name="Yamamoto N."/>
            <person name="Tomono K."/>
            <person name="Takeuchi D."/>
            <person name="Kawahara R."/>
            <person name="Hamada S."/>
        </authorList>
    </citation>
    <scope>NUCLEOTIDE SEQUENCE [LARGE SCALE GENOMIC DNA]</scope>
    <source>
        <strain evidence="2 3">E300</strain>
    </source>
</reference>
<accession>A0A8S0G3L8</accession>
<feature type="region of interest" description="Disordered" evidence="1">
    <location>
        <begin position="44"/>
        <end position="72"/>
    </location>
</feature>
<proteinExistence type="predicted"/>
<organism evidence="2 3">
    <name type="scientific">Escherichia coli</name>
    <dbReference type="NCBI Taxonomy" id="562"/>
    <lineage>
        <taxon>Bacteria</taxon>
        <taxon>Pseudomonadati</taxon>
        <taxon>Pseudomonadota</taxon>
        <taxon>Gammaproteobacteria</taxon>
        <taxon>Enterobacterales</taxon>
        <taxon>Enterobacteriaceae</taxon>
        <taxon>Escherichia</taxon>
    </lineage>
</organism>
<dbReference type="EMBL" id="AP022360">
    <property type="protein sequence ID" value="BBU86410.1"/>
    <property type="molecule type" value="Genomic_DNA"/>
</dbReference>
<protein>
    <submittedName>
        <fullName evidence="2">Uncharacterized protein</fullName>
    </submittedName>
</protein>
<evidence type="ECO:0000256" key="1">
    <source>
        <dbReference type="SAM" id="MobiDB-lite"/>
    </source>
</evidence>
<evidence type="ECO:0000313" key="2">
    <source>
        <dbReference type="EMBL" id="BBU86410.1"/>
    </source>
</evidence>
<name>A0A8S0G3L8_ECOLX</name>
<dbReference type="Proteomes" id="UP000467488">
    <property type="component" value="Chromosome"/>
</dbReference>
<evidence type="ECO:0000313" key="3">
    <source>
        <dbReference type="Proteomes" id="UP000467488"/>
    </source>
</evidence>
<dbReference type="AlphaFoldDB" id="A0A8S0G3L8"/>
<gene>
    <name evidence="2" type="ORF">EIMP300_78100</name>
</gene>